<sequence length="450" mass="50685">MKEQLKKAEQEKAEQIEAARAQGKQDAQSRFEQERLAQEERQQEREALRKQIEMDVRAELEAEREAEMAEREARERLSQEIQKKAMDSMLETLEEALALSKEKLLQDTEMDKDLLLAEVQTSITSHLRKSLVVSGPRQGRDPVSSPRPASRAKSRPRSSLHHVECTSVPDTSSIRPQTPSSQGNSETDDKEPPPPAPDVPRAACDSEEEEEDMTDHPGYSQGGWGFMPGYKSQQDGPRIQDGRDMDSDYQTQGKLPFVALVDRVADVLMDRFGIRPKWRASDTAPYDSESGQQYRVMKRRSINSDGYSDLSDDELPYRDEQSVHDDVRDRRLQHQEPNPLSHPRLYAQPIEAIRDGSRPSSGASVDPSSFSITNDPNMSTVDDVEAQPDTWQKLLEANNSIGRGTSTDSDVASIADSDSTIFHEAAESMTDYSTLDDDRFGSEKSRAWEI</sequence>
<dbReference type="AlphaFoldDB" id="A0A428SD89"/>
<feature type="region of interest" description="Disordered" evidence="2">
    <location>
        <begin position="1"/>
        <end position="49"/>
    </location>
</feature>
<proteinExistence type="predicted"/>
<gene>
    <name evidence="3" type="ORF">CDV31_016205</name>
</gene>
<evidence type="ECO:0000256" key="1">
    <source>
        <dbReference type="SAM" id="Coils"/>
    </source>
</evidence>
<name>A0A428SD89_9HYPO</name>
<feature type="compositionally biased region" description="Basic and acidic residues" evidence="2">
    <location>
        <begin position="27"/>
        <end position="49"/>
    </location>
</feature>
<evidence type="ECO:0000256" key="2">
    <source>
        <dbReference type="SAM" id="MobiDB-lite"/>
    </source>
</evidence>
<organism evidence="3 4">
    <name type="scientific">Fusarium ambrosium</name>
    <dbReference type="NCBI Taxonomy" id="131363"/>
    <lineage>
        <taxon>Eukaryota</taxon>
        <taxon>Fungi</taxon>
        <taxon>Dikarya</taxon>
        <taxon>Ascomycota</taxon>
        <taxon>Pezizomycotina</taxon>
        <taxon>Sordariomycetes</taxon>
        <taxon>Hypocreomycetidae</taxon>
        <taxon>Hypocreales</taxon>
        <taxon>Nectriaceae</taxon>
        <taxon>Fusarium</taxon>
        <taxon>Fusarium solani species complex</taxon>
    </lineage>
</organism>
<feature type="compositionally biased region" description="Polar residues" evidence="2">
    <location>
        <begin position="358"/>
        <end position="380"/>
    </location>
</feature>
<dbReference type="Proteomes" id="UP000288429">
    <property type="component" value="Unassembled WGS sequence"/>
</dbReference>
<reference evidence="3 4" key="1">
    <citation type="submission" date="2017-06" db="EMBL/GenBank/DDBJ databases">
        <title>Cmopartive genomic analysis of Ambrosia Fusariam Clade fungi.</title>
        <authorList>
            <person name="Stajich J.E."/>
            <person name="Carrillo J."/>
            <person name="Kijimoto T."/>
            <person name="Eskalen A."/>
            <person name="O'Donnell K."/>
            <person name="Kasson M."/>
        </authorList>
    </citation>
    <scope>NUCLEOTIDE SEQUENCE [LARGE SCALE GENOMIC DNA]</scope>
    <source>
        <strain evidence="3 4">NRRL 20438</strain>
    </source>
</reference>
<comment type="caution">
    <text evidence="3">The sequence shown here is derived from an EMBL/GenBank/DDBJ whole genome shotgun (WGS) entry which is preliminary data.</text>
</comment>
<accession>A0A428SD89</accession>
<dbReference type="EMBL" id="NIZV01000495">
    <property type="protein sequence ID" value="RSL87742.1"/>
    <property type="molecule type" value="Genomic_DNA"/>
</dbReference>
<keyword evidence="4" id="KW-1185">Reference proteome</keyword>
<feature type="region of interest" description="Disordered" evidence="2">
    <location>
        <begin position="125"/>
        <end position="250"/>
    </location>
</feature>
<evidence type="ECO:0000313" key="4">
    <source>
        <dbReference type="Proteomes" id="UP000288429"/>
    </source>
</evidence>
<feature type="region of interest" description="Disordered" evidence="2">
    <location>
        <begin position="280"/>
        <end position="382"/>
    </location>
</feature>
<feature type="compositionally biased region" description="Basic residues" evidence="2">
    <location>
        <begin position="150"/>
        <end position="160"/>
    </location>
</feature>
<feature type="compositionally biased region" description="Basic and acidic residues" evidence="2">
    <location>
        <begin position="315"/>
        <end position="334"/>
    </location>
</feature>
<evidence type="ECO:0000313" key="3">
    <source>
        <dbReference type="EMBL" id="RSL87742.1"/>
    </source>
</evidence>
<feature type="compositionally biased region" description="Polar residues" evidence="2">
    <location>
        <begin position="168"/>
        <end position="185"/>
    </location>
</feature>
<feature type="compositionally biased region" description="Basic and acidic residues" evidence="2">
    <location>
        <begin position="1"/>
        <end position="17"/>
    </location>
</feature>
<feature type="coiled-coil region" evidence="1">
    <location>
        <begin position="57"/>
        <end position="103"/>
    </location>
</feature>
<keyword evidence="1" id="KW-0175">Coiled coil</keyword>
<protein>
    <submittedName>
        <fullName evidence="3">Uncharacterized protein</fullName>
    </submittedName>
</protein>